<dbReference type="AlphaFoldDB" id="A0A8D8C5W8"/>
<proteinExistence type="predicted"/>
<evidence type="ECO:0000313" key="1">
    <source>
        <dbReference type="EMBL" id="CAG6487606.1"/>
    </source>
</evidence>
<name>A0A8D8C5W8_CULPI</name>
<accession>A0A8D8C5W8</accession>
<sequence>MRASVASRAGDRLPVAATPQLLPLLLPDMLPYFFNVRAESRIDCFSPKIVSSSMAVAPVVVPPSETSFTNCARFAAGDNFARHREEAEPLASSWSSVVAFRRLGGSRARIDSRG</sequence>
<dbReference type="EMBL" id="HBUE01107019">
    <property type="protein sequence ID" value="CAG6487606.1"/>
    <property type="molecule type" value="Transcribed_RNA"/>
</dbReference>
<organism evidence="1">
    <name type="scientific">Culex pipiens</name>
    <name type="common">House mosquito</name>
    <dbReference type="NCBI Taxonomy" id="7175"/>
    <lineage>
        <taxon>Eukaryota</taxon>
        <taxon>Metazoa</taxon>
        <taxon>Ecdysozoa</taxon>
        <taxon>Arthropoda</taxon>
        <taxon>Hexapoda</taxon>
        <taxon>Insecta</taxon>
        <taxon>Pterygota</taxon>
        <taxon>Neoptera</taxon>
        <taxon>Endopterygota</taxon>
        <taxon>Diptera</taxon>
        <taxon>Nematocera</taxon>
        <taxon>Culicoidea</taxon>
        <taxon>Culicidae</taxon>
        <taxon>Culicinae</taxon>
        <taxon>Culicini</taxon>
        <taxon>Culex</taxon>
        <taxon>Culex</taxon>
    </lineage>
</organism>
<reference evidence="1" key="1">
    <citation type="submission" date="2021-05" db="EMBL/GenBank/DDBJ databases">
        <authorList>
            <person name="Alioto T."/>
            <person name="Alioto T."/>
            <person name="Gomez Garrido J."/>
        </authorList>
    </citation>
    <scope>NUCLEOTIDE SEQUENCE</scope>
</reference>
<protein>
    <submittedName>
        <fullName evidence="1">(northern house mosquito) hypothetical protein</fullName>
    </submittedName>
</protein>